<dbReference type="OrthoDB" id="8099475at2"/>
<dbReference type="HOGENOM" id="CLU_1812298_0_0_11"/>
<dbReference type="STRING" id="479433.Caci_0391"/>
<evidence type="ECO:0000259" key="1">
    <source>
        <dbReference type="SMART" id="SM00900"/>
    </source>
</evidence>
<protein>
    <submittedName>
        <fullName evidence="2">FMN-binding domain protein</fullName>
    </submittedName>
</protein>
<dbReference type="EMBL" id="CP001700">
    <property type="protein sequence ID" value="ACU69343.1"/>
    <property type="molecule type" value="Genomic_DNA"/>
</dbReference>
<dbReference type="Pfam" id="PF04205">
    <property type="entry name" value="FMN_bind"/>
    <property type="match status" value="1"/>
</dbReference>
<accession>C7PVI7</accession>
<dbReference type="GO" id="GO:0016020">
    <property type="term" value="C:membrane"/>
    <property type="evidence" value="ECO:0007669"/>
    <property type="project" value="InterPro"/>
</dbReference>
<dbReference type="eggNOG" id="COG3976">
    <property type="taxonomic scope" value="Bacteria"/>
</dbReference>
<dbReference type="GO" id="GO:0010181">
    <property type="term" value="F:FMN binding"/>
    <property type="evidence" value="ECO:0007669"/>
    <property type="project" value="InterPro"/>
</dbReference>
<dbReference type="InterPro" id="IPR007329">
    <property type="entry name" value="FMN-bd"/>
</dbReference>
<proteinExistence type="predicted"/>
<dbReference type="AlphaFoldDB" id="C7PVI7"/>
<dbReference type="SMART" id="SM00900">
    <property type="entry name" value="FMN_bind"/>
    <property type="match status" value="1"/>
</dbReference>
<keyword evidence="3" id="KW-1185">Reference proteome</keyword>
<dbReference type="Proteomes" id="UP000000851">
    <property type="component" value="Chromosome"/>
</dbReference>
<feature type="domain" description="FMN-binding" evidence="1">
    <location>
        <begin position="62"/>
        <end position="139"/>
    </location>
</feature>
<dbReference type="InParanoid" id="C7PVI7"/>
<sequence precursor="true">MRIPLIKTLLSLAGTVGTMGGLLAMKTSAHGLAPQPLQAAKVVHDRTAGATMTVTGPAIPVTHGIVQVRITLTDGHITDVSATSLPHDNDDSWTRSVTAAMVLDREVIAKQSAHIDGVSGATYTSKAYKASLQAAIDAGYRH</sequence>
<organism evidence="2 3">
    <name type="scientific">Catenulispora acidiphila (strain DSM 44928 / JCM 14897 / NBRC 102108 / NRRL B-24433 / ID139908)</name>
    <dbReference type="NCBI Taxonomy" id="479433"/>
    <lineage>
        <taxon>Bacteria</taxon>
        <taxon>Bacillati</taxon>
        <taxon>Actinomycetota</taxon>
        <taxon>Actinomycetes</taxon>
        <taxon>Catenulisporales</taxon>
        <taxon>Catenulisporaceae</taxon>
        <taxon>Catenulispora</taxon>
    </lineage>
</organism>
<gene>
    <name evidence="2" type="ordered locus">Caci_0391</name>
</gene>
<dbReference type="RefSeq" id="WP_012784638.1">
    <property type="nucleotide sequence ID" value="NC_013131.1"/>
</dbReference>
<evidence type="ECO:0000313" key="2">
    <source>
        <dbReference type="EMBL" id="ACU69343.1"/>
    </source>
</evidence>
<dbReference type="KEGG" id="cai:Caci_0391"/>
<reference evidence="2" key="1">
    <citation type="journal article" date="2009" name="Stand. Genomic Sci.">
        <title>Complete genome sequence of Catenulispora acidiphila type strain (ID 139908).</title>
        <authorList>
            <person name="Copeland A."/>
            <person name="Lapidus A."/>
            <person name="Glavina Del Rio T."/>
            <person name="Nolan M."/>
            <person name="Lucas S."/>
            <person name="Chen F."/>
            <person name="Tice H."/>
            <person name="Cheng J.F."/>
            <person name="Bruce D."/>
            <person name="Goodwin L."/>
            <person name="Pitluck S."/>
            <person name="Mikhailova N."/>
            <person name="Pati A."/>
            <person name="Ivanova N."/>
            <person name="Mavromatis K."/>
            <person name="Chen A."/>
            <person name="Palaniappan K."/>
            <person name="Chain P."/>
            <person name="Land M."/>
            <person name="Hauser L."/>
            <person name="Chang Y.J."/>
            <person name="Jeffries C.D."/>
            <person name="Chertkov O."/>
            <person name="Brettin T."/>
            <person name="Detter J.C."/>
            <person name="Han C."/>
            <person name="Ali Z."/>
            <person name="Tindall B.J."/>
            <person name="Goker M."/>
            <person name="Bristow J."/>
            <person name="Eisen J.A."/>
            <person name="Markowitz V."/>
            <person name="Hugenholtz P."/>
            <person name="Kyrpides N.C."/>
            <person name="Klenk H.P."/>
        </authorList>
    </citation>
    <scope>NUCLEOTIDE SEQUENCE [LARGE SCALE GENOMIC DNA]</scope>
    <source>
        <strain evidence="2">DSM 44928</strain>
    </source>
</reference>
<name>C7PVI7_CATAD</name>
<evidence type="ECO:0000313" key="3">
    <source>
        <dbReference type="Proteomes" id="UP000000851"/>
    </source>
</evidence>
<dbReference type="Gene3D" id="3.90.1010.20">
    <property type="match status" value="1"/>
</dbReference>